<name>A0A397TG32_9GLOM</name>
<comment type="caution">
    <text evidence="1">The sequence shown here is derived from an EMBL/GenBank/DDBJ whole genome shotgun (WGS) entry which is preliminary data.</text>
</comment>
<dbReference type="Proteomes" id="UP000265703">
    <property type="component" value="Unassembled WGS sequence"/>
</dbReference>
<protein>
    <submittedName>
        <fullName evidence="1">Uncharacterized protein</fullName>
    </submittedName>
</protein>
<dbReference type="EMBL" id="QKYT01000093">
    <property type="protein sequence ID" value="RIA93971.1"/>
    <property type="molecule type" value="Genomic_DNA"/>
</dbReference>
<sequence length="63" mass="7431">MIKSAESRNLILSQNILSKSEKVKRKSNDDLTDHNNNEKITKKIKLFENKSNDYVTKEFDFEI</sequence>
<gene>
    <name evidence="1" type="ORF">C1645_818735</name>
</gene>
<organism evidence="1 2">
    <name type="scientific">Glomus cerebriforme</name>
    <dbReference type="NCBI Taxonomy" id="658196"/>
    <lineage>
        <taxon>Eukaryota</taxon>
        <taxon>Fungi</taxon>
        <taxon>Fungi incertae sedis</taxon>
        <taxon>Mucoromycota</taxon>
        <taxon>Glomeromycotina</taxon>
        <taxon>Glomeromycetes</taxon>
        <taxon>Glomerales</taxon>
        <taxon>Glomeraceae</taxon>
        <taxon>Glomus</taxon>
    </lineage>
</organism>
<accession>A0A397TG32</accession>
<proteinExistence type="predicted"/>
<dbReference type="OrthoDB" id="10261027at2759"/>
<evidence type="ECO:0000313" key="1">
    <source>
        <dbReference type="EMBL" id="RIA93971.1"/>
    </source>
</evidence>
<keyword evidence="2" id="KW-1185">Reference proteome</keyword>
<reference evidence="1 2" key="1">
    <citation type="submission" date="2018-06" db="EMBL/GenBank/DDBJ databases">
        <title>Comparative genomics reveals the genomic features of Rhizophagus irregularis, R. cerebriforme, R. diaphanum and Gigaspora rosea, and their symbiotic lifestyle signature.</title>
        <authorList>
            <person name="Morin E."/>
            <person name="San Clemente H."/>
            <person name="Chen E.C.H."/>
            <person name="De La Providencia I."/>
            <person name="Hainaut M."/>
            <person name="Kuo A."/>
            <person name="Kohler A."/>
            <person name="Murat C."/>
            <person name="Tang N."/>
            <person name="Roy S."/>
            <person name="Loubradou J."/>
            <person name="Henrissat B."/>
            <person name="Grigoriev I.V."/>
            <person name="Corradi N."/>
            <person name="Roux C."/>
            <person name="Martin F.M."/>
        </authorList>
    </citation>
    <scope>NUCLEOTIDE SEQUENCE [LARGE SCALE GENOMIC DNA]</scope>
    <source>
        <strain evidence="1 2">DAOM 227022</strain>
    </source>
</reference>
<dbReference type="AlphaFoldDB" id="A0A397TG32"/>
<evidence type="ECO:0000313" key="2">
    <source>
        <dbReference type="Proteomes" id="UP000265703"/>
    </source>
</evidence>